<accession>A0A1M6PW47</accession>
<dbReference type="RefSeq" id="WP_073138453.1">
    <property type="nucleotide sequence ID" value="NZ_FQZF01000032.1"/>
</dbReference>
<sequence>MAQSRRQSSERPAPRDHYAEITDQVVAALEAGTVPWRRPWDQDKAGAGPLSPRNAVTGRRYHGINVLLLGITGMAFAGTDPRWLTYKQAESKGWQVRRGERGSRVFFFRKLTLRDGDAAPDAGGEVEGGTRTVPVLRAYTVFHASQVDGIPAFEAPSVEEASWRTPEAAETIMRNSGVLFREGGDRAYYCPSTDHIQMPPRAAFATPEGYCTTGLHELAHASGAKHRLDRDLTGRFGSHAYAQEELRAELTSCFVGADLGLPCDIPNHASYVASWLRTLKQDKREIFRAAAEAQRMADYLLAFHPEHARIAAEEARRDEAAEEA</sequence>
<proteinExistence type="predicted"/>
<feature type="domain" description="N-terminal" evidence="1">
    <location>
        <begin position="16"/>
        <end position="142"/>
    </location>
</feature>
<gene>
    <name evidence="3" type="ORF">SAMN02745194_04233</name>
</gene>
<organism evidence="3 4">
    <name type="scientific">Muricoccus roseus</name>
    <dbReference type="NCBI Taxonomy" id="198092"/>
    <lineage>
        <taxon>Bacteria</taxon>
        <taxon>Pseudomonadati</taxon>
        <taxon>Pseudomonadota</taxon>
        <taxon>Alphaproteobacteria</taxon>
        <taxon>Acetobacterales</taxon>
        <taxon>Roseomonadaceae</taxon>
        <taxon>Muricoccus</taxon>
    </lineage>
</organism>
<protein>
    <submittedName>
        <fullName evidence="3">Antirestriction protein ArdC</fullName>
    </submittedName>
</protein>
<dbReference type="PIRSF" id="PIRSF037112">
    <property type="entry name" value="Antirestriction_ArdC"/>
    <property type="match status" value="1"/>
</dbReference>
<name>A0A1M6PW47_9PROT</name>
<keyword evidence="4" id="KW-1185">Reference proteome</keyword>
<dbReference type="Pfam" id="PF08401">
    <property type="entry name" value="ArdcN"/>
    <property type="match status" value="1"/>
</dbReference>
<feature type="domain" description="Polyvalent protein metallopeptidase" evidence="2">
    <location>
        <begin position="167"/>
        <end position="291"/>
    </location>
</feature>
<dbReference type="Pfam" id="PF18818">
    <property type="entry name" value="MPTase-PolyVal"/>
    <property type="match status" value="1"/>
</dbReference>
<evidence type="ECO:0000313" key="4">
    <source>
        <dbReference type="Proteomes" id="UP000184387"/>
    </source>
</evidence>
<dbReference type="OrthoDB" id="9792687at2"/>
<dbReference type="GO" id="GO:0003697">
    <property type="term" value="F:single-stranded DNA binding"/>
    <property type="evidence" value="ECO:0007669"/>
    <property type="project" value="InterPro"/>
</dbReference>
<dbReference type="STRING" id="198092.SAMN02745194_04233"/>
<evidence type="ECO:0000313" key="3">
    <source>
        <dbReference type="EMBL" id="SHK12185.1"/>
    </source>
</evidence>
<evidence type="ECO:0000259" key="2">
    <source>
        <dbReference type="Pfam" id="PF18818"/>
    </source>
</evidence>
<dbReference type="EMBL" id="FQZF01000032">
    <property type="protein sequence ID" value="SHK12185.1"/>
    <property type="molecule type" value="Genomic_DNA"/>
</dbReference>
<dbReference type="AlphaFoldDB" id="A0A1M6PW47"/>
<reference evidence="3 4" key="1">
    <citation type="submission" date="2016-11" db="EMBL/GenBank/DDBJ databases">
        <authorList>
            <person name="Jaros S."/>
            <person name="Januszkiewicz K."/>
            <person name="Wedrychowicz H."/>
        </authorList>
    </citation>
    <scope>NUCLEOTIDE SEQUENCE [LARGE SCALE GENOMIC DNA]</scope>
    <source>
        <strain evidence="3 4">DSM 14916</strain>
    </source>
</reference>
<dbReference type="InterPro" id="IPR017113">
    <property type="entry name" value="Antirestriction_ArdC"/>
</dbReference>
<dbReference type="InterPro" id="IPR013610">
    <property type="entry name" value="ArdC_N"/>
</dbReference>
<dbReference type="InterPro" id="IPR041459">
    <property type="entry name" value="MPTase-PolyVal"/>
</dbReference>
<evidence type="ECO:0000259" key="1">
    <source>
        <dbReference type="Pfam" id="PF08401"/>
    </source>
</evidence>
<dbReference type="Proteomes" id="UP000184387">
    <property type="component" value="Unassembled WGS sequence"/>
</dbReference>